<dbReference type="AlphaFoldDB" id="D3SZX9"/>
<evidence type="ECO:0000313" key="3">
    <source>
        <dbReference type="Proteomes" id="UP000001879"/>
    </source>
</evidence>
<sequence>MYVTRRLVCVAILLTAGCVGSDDEGLDDEPDDDDKPEEDDGNDGGGWIFLHAEVVDEADVYSGYSVLDADEEYIAGRGLYPSLFEAVERIEADDPIGRSAQSDHTGRASDEGQETLETARNARSESGSNGQHRNDGARSREATHYVEYDGWTLRVWVDDGGVDE</sequence>
<proteinExistence type="predicted"/>
<feature type="region of interest" description="Disordered" evidence="1">
    <location>
        <begin position="94"/>
        <end position="141"/>
    </location>
</feature>
<dbReference type="EMBL" id="CP001932">
    <property type="protein sequence ID" value="ADD06389.1"/>
    <property type="molecule type" value="Genomic_DNA"/>
</dbReference>
<accession>D3SZX9</accession>
<dbReference type="PaxDb" id="547559-Nmag_2835"/>
<feature type="region of interest" description="Disordered" evidence="1">
    <location>
        <begin position="21"/>
        <end position="47"/>
    </location>
</feature>
<feature type="compositionally biased region" description="Basic and acidic residues" evidence="1">
    <location>
        <begin position="132"/>
        <end position="141"/>
    </location>
</feature>
<reference evidence="3" key="1">
    <citation type="submission" date="2010-02" db="EMBL/GenBank/DDBJ databases">
        <title>Complete sequence of chromosome of Natrialba magadii ATCC 43099.</title>
        <authorList>
            <consortium name="US DOE Joint Genome Institute"/>
            <person name="Lucas S."/>
            <person name="Copeland A."/>
            <person name="Lapidus A."/>
            <person name="Cheng J.-F."/>
            <person name="Bruce D."/>
            <person name="Goodwin L."/>
            <person name="Pitluck S."/>
            <person name="Davenport K."/>
            <person name="Saunders E."/>
            <person name="Detter J.C."/>
            <person name="Han C."/>
            <person name="Tapia R."/>
            <person name="Land M."/>
            <person name="Hauser L."/>
            <person name="Kyrpides N."/>
            <person name="Mikhailova N."/>
            <person name="De Castro R.E."/>
            <person name="Maupin-Furlow J.A."/>
            <person name="Woyke T."/>
        </authorList>
    </citation>
    <scope>NUCLEOTIDE SEQUENCE [LARGE SCALE GENOMIC DNA]</scope>
    <source>
        <strain evidence="3">ATCC 43099 / DSM 3394 / CCM 3739 / CIP 104546 / IAM 13178 / JCM 8861 / NBRC 102185 / NCIMB 2190 / MS3</strain>
    </source>
</reference>
<dbReference type="eggNOG" id="arCOG13476">
    <property type="taxonomic scope" value="Archaea"/>
</dbReference>
<dbReference type="Proteomes" id="UP000001879">
    <property type="component" value="Chromosome"/>
</dbReference>
<gene>
    <name evidence="2" type="ordered locus">Nmag_2835</name>
</gene>
<dbReference type="HOGENOM" id="CLU_1674033_0_0_2"/>
<reference evidence="2 3" key="2">
    <citation type="journal article" date="2012" name="BMC Genomics">
        <title>A comparative genomics perspective on the genetic content of the alkaliphilic haloarchaeon Natrialba magadii ATCC 43099T.</title>
        <authorList>
            <person name="Siddaramappa S."/>
            <person name="Challacombe J.F."/>
            <person name="Decastro R.E."/>
            <person name="Pfeiffer F."/>
            <person name="Sastre D.E."/>
            <person name="Gimenez M.I."/>
            <person name="Paggi R.A."/>
            <person name="Detter J.C."/>
            <person name="Davenport K.W."/>
            <person name="Goodwin L.A."/>
            <person name="Kyrpides N."/>
            <person name="Tapia R."/>
            <person name="Pitluck S."/>
            <person name="Lucas S."/>
            <person name="Woyke T."/>
            <person name="Maupin-Furlow J.A."/>
        </authorList>
    </citation>
    <scope>NUCLEOTIDE SEQUENCE [LARGE SCALE GENOMIC DNA]</scope>
    <source>
        <strain evidence="3">ATCC 43099 / DSM 3394 / CCM 3739 / CIP 104546 / IAM 13178 / JCM 8861 / NBRC 102185 / NCIMB 2190 / MS3</strain>
    </source>
</reference>
<keyword evidence="3" id="KW-1185">Reference proteome</keyword>
<evidence type="ECO:0000313" key="2">
    <source>
        <dbReference type="EMBL" id="ADD06389.1"/>
    </source>
</evidence>
<dbReference type="KEGG" id="nmg:Nmag_2835"/>
<dbReference type="OrthoDB" id="377790at2157"/>
<name>D3SZX9_NATMM</name>
<evidence type="ECO:0000256" key="1">
    <source>
        <dbReference type="SAM" id="MobiDB-lite"/>
    </source>
</evidence>
<protein>
    <submittedName>
        <fullName evidence="2">Uncharacterized protein</fullName>
    </submittedName>
</protein>
<organism evidence="2 3">
    <name type="scientific">Natrialba magadii (strain ATCC 43099 / DSM 3394 / CCM 3739 / CIP 104546 / IAM 13178 / JCM 8861 / NBRC 102185 / NCIMB 2190 / MS3)</name>
    <name type="common">Natronobacterium magadii</name>
    <dbReference type="NCBI Taxonomy" id="547559"/>
    <lineage>
        <taxon>Archaea</taxon>
        <taxon>Methanobacteriati</taxon>
        <taxon>Methanobacteriota</taxon>
        <taxon>Stenosarchaea group</taxon>
        <taxon>Halobacteria</taxon>
        <taxon>Halobacteriales</taxon>
        <taxon>Natrialbaceae</taxon>
        <taxon>Natrialba</taxon>
    </lineage>
</organism>
<dbReference type="PROSITE" id="PS51257">
    <property type="entry name" value="PROKAR_LIPOPROTEIN"/>
    <property type="match status" value="1"/>
</dbReference>
<feature type="compositionally biased region" description="Acidic residues" evidence="1">
    <location>
        <begin position="21"/>
        <end position="42"/>
    </location>
</feature>